<evidence type="ECO:0000259" key="1">
    <source>
        <dbReference type="Pfam" id="PF14606"/>
    </source>
</evidence>
<dbReference type="EMBL" id="JBHSJJ010000004">
    <property type="protein sequence ID" value="MFC4871688.1"/>
    <property type="molecule type" value="Genomic_DNA"/>
</dbReference>
<dbReference type="SUPFAM" id="SSF52266">
    <property type="entry name" value="SGNH hydrolase"/>
    <property type="match status" value="1"/>
</dbReference>
<accession>A0ABV9SZM7</accession>
<dbReference type="Gene3D" id="3.40.50.1110">
    <property type="entry name" value="SGNH hydrolase"/>
    <property type="match status" value="1"/>
</dbReference>
<dbReference type="Pfam" id="PF14606">
    <property type="entry name" value="Lipase_GDSL_3"/>
    <property type="match status" value="1"/>
</dbReference>
<gene>
    <name evidence="3" type="ORF">ACFPFU_08320</name>
</gene>
<feature type="domain" description="SGNH hydrolase-type esterase" evidence="1">
    <location>
        <begin position="209"/>
        <end position="389"/>
    </location>
</feature>
<keyword evidence="4" id="KW-1185">Reference proteome</keyword>
<proteinExistence type="predicted"/>
<dbReference type="InterPro" id="IPR036514">
    <property type="entry name" value="SGNH_hydro_sf"/>
</dbReference>
<comment type="caution">
    <text evidence="3">The sequence shown here is derived from an EMBL/GenBank/DDBJ whole genome shotgun (WGS) entry which is preliminary data.</text>
</comment>
<protein>
    <submittedName>
        <fullName evidence="3">SGNH/GDSL hydrolase family protein</fullName>
    </submittedName>
</protein>
<keyword evidence="3" id="KW-0378">Hydrolase</keyword>
<dbReference type="Gene3D" id="2.60.120.260">
    <property type="entry name" value="Galactose-binding domain-like"/>
    <property type="match status" value="1"/>
</dbReference>
<evidence type="ECO:0000313" key="4">
    <source>
        <dbReference type="Proteomes" id="UP001595818"/>
    </source>
</evidence>
<dbReference type="Proteomes" id="UP001595818">
    <property type="component" value="Unassembled WGS sequence"/>
</dbReference>
<dbReference type="GO" id="GO:0016787">
    <property type="term" value="F:hydrolase activity"/>
    <property type="evidence" value="ECO:0007669"/>
    <property type="project" value="UniProtKB-KW"/>
</dbReference>
<reference evidence="4" key="1">
    <citation type="journal article" date="2019" name="Int. J. Syst. Evol. Microbiol.">
        <title>The Global Catalogue of Microorganisms (GCM) 10K type strain sequencing project: providing services to taxonomists for standard genome sequencing and annotation.</title>
        <authorList>
            <consortium name="The Broad Institute Genomics Platform"/>
            <consortium name="The Broad Institute Genome Sequencing Center for Infectious Disease"/>
            <person name="Wu L."/>
            <person name="Ma J."/>
        </authorList>
    </citation>
    <scope>NUCLEOTIDE SEQUENCE [LARGE SCALE GENOMIC DNA]</scope>
    <source>
        <strain evidence="4">CGMCC 4.7466</strain>
    </source>
</reference>
<dbReference type="Pfam" id="PF14607">
    <property type="entry name" value="GxDLY"/>
    <property type="match status" value="1"/>
</dbReference>
<name>A0ABV9SZM7_9BACT</name>
<organism evidence="3 4">
    <name type="scientific">Negadavirga shengliensis</name>
    <dbReference type="NCBI Taxonomy" id="1389218"/>
    <lineage>
        <taxon>Bacteria</taxon>
        <taxon>Pseudomonadati</taxon>
        <taxon>Bacteroidota</taxon>
        <taxon>Cytophagia</taxon>
        <taxon>Cytophagales</taxon>
        <taxon>Cyclobacteriaceae</taxon>
        <taxon>Negadavirga</taxon>
    </lineage>
</organism>
<dbReference type="RefSeq" id="WP_377063399.1">
    <property type="nucleotide sequence ID" value="NZ_JBHSJJ010000004.1"/>
</dbReference>
<sequence>MPIKITKTIIKDIRFPTGKNKNGSDAMMMGTAQGYKIALIMLLGLWSMNLDAQSITWYDPLKENNQVIHGQGWQDLGYARLPDEAQPLVREPVWNLSRNATGLLVRFTTNAKKIDASYIPLGRLQMPHMPATGVSGLDLYTKDGKGSWIWVRGNYAFGDTVSYSFVLNDNVQTSREFYLYLPLYNSVKDLRIAVEEGRDFQFIPVSPKEKPITVYGTSIAQGACASRPGMAWTSILSRKLDKPVVNLGFSGNGQLEESLIQYLSEIDSEVYILDCLPNLVREEFTEEEVKKRLIRSVKYLKEKRPSTPILLVEHAGYTDGKSNQERAQAYMRLNEWCKEAYRELLVEGLEEVYLLENEDIALTMDATVDGTHPSDLGMQQQADAVADLLREIL</sequence>
<evidence type="ECO:0000259" key="2">
    <source>
        <dbReference type="Pfam" id="PF14607"/>
    </source>
</evidence>
<dbReference type="InterPro" id="IPR013830">
    <property type="entry name" value="SGNH_hydro"/>
</dbReference>
<feature type="domain" description="SGNH hydrolase-type esterase N-terminal" evidence="2">
    <location>
        <begin position="55"/>
        <end position="199"/>
    </location>
</feature>
<dbReference type="InterPro" id="IPR032740">
    <property type="entry name" value="GxDLY"/>
</dbReference>
<evidence type="ECO:0000313" key="3">
    <source>
        <dbReference type="EMBL" id="MFC4871688.1"/>
    </source>
</evidence>